<proteinExistence type="predicted"/>
<reference evidence="2 3" key="1">
    <citation type="submission" date="2019-03" db="EMBL/GenBank/DDBJ databases">
        <title>First draft genome of Liparis tanakae, snailfish: a comprehensive survey of snailfish specific genes.</title>
        <authorList>
            <person name="Kim W."/>
            <person name="Song I."/>
            <person name="Jeong J.-H."/>
            <person name="Kim D."/>
            <person name="Kim S."/>
            <person name="Ryu S."/>
            <person name="Song J.Y."/>
            <person name="Lee S.K."/>
        </authorList>
    </citation>
    <scope>NUCLEOTIDE SEQUENCE [LARGE SCALE GENOMIC DNA]</scope>
    <source>
        <tissue evidence="2">Muscle</tissue>
    </source>
</reference>
<organism evidence="2 3">
    <name type="scientific">Liparis tanakae</name>
    <name type="common">Tanaka's snailfish</name>
    <dbReference type="NCBI Taxonomy" id="230148"/>
    <lineage>
        <taxon>Eukaryota</taxon>
        <taxon>Metazoa</taxon>
        <taxon>Chordata</taxon>
        <taxon>Craniata</taxon>
        <taxon>Vertebrata</taxon>
        <taxon>Euteleostomi</taxon>
        <taxon>Actinopterygii</taxon>
        <taxon>Neopterygii</taxon>
        <taxon>Teleostei</taxon>
        <taxon>Neoteleostei</taxon>
        <taxon>Acanthomorphata</taxon>
        <taxon>Eupercaria</taxon>
        <taxon>Perciformes</taxon>
        <taxon>Cottioidei</taxon>
        <taxon>Cottales</taxon>
        <taxon>Liparidae</taxon>
        <taxon>Liparis</taxon>
    </lineage>
</organism>
<protein>
    <submittedName>
        <fullName evidence="2">Uncharacterized protein</fullName>
    </submittedName>
</protein>
<dbReference type="AlphaFoldDB" id="A0A4Z2G4R9"/>
<gene>
    <name evidence="2" type="ORF">EYF80_041229</name>
</gene>
<sequence>MSGRFGFLYIPDFERSSSGVAAEPNEKSRLAEQIVGTETRRCHRGDDRIRYASVPAASSARPPPPPWNAPGGPDDSISEPAAAAPLMLVPLLKRVISEISPHLKKDYPSEEGSPEIYEAGVTFHGSPASPKHFKLPQTSEASGIGVGPLECKDVDCGSKFIGVPYAVHAAHTVV</sequence>
<name>A0A4Z2G4R9_9TELE</name>
<dbReference type="Proteomes" id="UP000314294">
    <property type="component" value="Unassembled WGS sequence"/>
</dbReference>
<feature type="region of interest" description="Disordered" evidence="1">
    <location>
        <begin position="38"/>
        <end position="80"/>
    </location>
</feature>
<accession>A0A4Z2G4R9</accession>
<keyword evidence="3" id="KW-1185">Reference proteome</keyword>
<evidence type="ECO:0000256" key="1">
    <source>
        <dbReference type="SAM" id="MobiDB-lite"/>
    </source>
</evidence>
<feature type="compositionally biased region" description="Basic and acidic residues" evidence="1">
    <location>
        <begin position="38"/>
        <end position="50"/>
    </location>
</feature>
<dbReference type="EMBL" id="SRLO01000691">
    <property type="protein sequence ID" value="TNN48577.1"/>
    <property type="molecule type" value="Genomic_DNA"/>
</dbReference>
<comment type="caution">
    <text evidence="2">The sequence shown here is derived from an EMBL/GenBank/DDBJ whole genome shotgun (WGS) entry which is preliminary data.</text>
</comment>
<evidence type="ECO:0000313" key="3">
    <source>
        <dbReference type="Proteomes" id="UP000314294"/>
    </source>
</evidence>
<evidence type="ECO:0000313" key="2">
    <source>
        <dbReference type="EMBL" id="TNN48577.1"/>
    </source>
</evidence>